<evidence type="ECO:0000313" key="7">
    <source>
        <dbReference type="Proteomes" id="UP001209878"/>
    </source>
</evidence>
<comment type="similarity">
    <text evidence="1">Belongs to the oxoprolinase family.</text>
</comment>
<dbReference type="Pfam" id="PF05378">
    <property type="entry name" value="Hydant_A_N"/>
    <property type="match status" value="1"/>
</dbReference>
<proteinExistence type="inferred from homology"/>
<name>A0AAD9NLQ1_RIDPI</name>
<dbReference type="GO" id="GO:0017168">
    <property type="term" value="F:5-oxoprolinase (ATP-hydrolyzing) activity"/>
    <property type="evidence" value="ECO:0007669"/>
    <property type="project" value="TreeGrafter"/>
</dbReference>
<evidence type="ECO:0000259" key="4">
    <source>
        <dbReference type="Pfam" id="PF05378"/>
    </source>
</evidence>
<dbReference type="InterPro" id="IPR008040">
    <property type="entry name" value="Hydant_A_N"/>
</dbReference>
<dbReference type="GO" id="GO:0005829">
    <property type="term" value="C:cytosol"/>
    <property type="evidence" value="ECO:0007669"/>
    <property type="project" value="TreeGrafter"/>
</dbReference>
<comment type="caution">
    <text evidence="6">The sequence shown here is derived from an EMBL/GenBank/DDBJ whole genome shotgun (WGS) entry which is preliminary data.</text>
</comment>
<evidence type="ECO:0008006" key="8">
    <source>
        <dbReference type="Google" id="ProtNLM"/>
    </source>
</evidence>
<evidence type="ECO:0000259" key="3">
    <source>
        <dbReference type="Pfam" id="PF02538"/>
    </source>
</evidence>
<dbReference type="GO" id="GO:0006749">
    <property type="term" value="P:glutathione metabolic process"/>
    <property type="evidence" value="ECO:0007669"/>
    <property type="project" value="TreeGrafter"/>
</dbReference>
<dbReference type="Pfam" id="PF01968">
    <property type="entry name" value="Hydantoinase_A"/>
    <property type="match status" value="1"/>
</dbReference>
<dbReference type="Proteomes" id="UP001209878">
    <property type="component" value="Unassembled WGS sequence"/>
</dbReference>
<sequence length="1226" mass="132909">MSQSANGDGTPDNGRFQFAIDRGGTFTDVWARCPDGSTKVLKLLSEDPLNYRDAPTEGIRRIMEETVGTEMPKTELIDSSQIEWIRMGTTVATNALLERKGERKITTPDLLYEEVVEVEERVVLKQAKCRLGKTCPVETGVTGEEIYQMAVYLKKTQSYAKHEEEVGELALEMGFTHVSLSSKAMPMVKVVPRGFTACADAYLTPCIKKYVKNFTAGFKHLEKTNLLFMQSDGGLTPMHKFSGSRAILSGPAGGVVGYATTSYEKETAQPVIGFDMGGTSTDVSRYAGSYEHVFETTTAGVTIQAPQLDISTVAAGGGSQLFFRSGLFVVGPQSAGAHPGPVCYKKGGPLAVTDANLVLGRLIPDYFPHIFGETEDQPLDLAQAQAAFTQLTQQVNEFARAQTGADSGKGPMTVEQVAMGFIQVANEAMCRPIRSLTQERGHDTSRHALTCFGGAGGQHACAIARSLGIKTVFIHKYAGIMSAYGMALASVVHEAQQPCALKYQTDCFQLLDDMISTLTTECFQELEEEGFNRSQISVEPFLHMRYEGTDCALMCSSKDYNATGNSSQHGDFEQAFLDKYLRDFGFVIPGRAIIVDDVRVRGVGDTDIDTRTSLSSSDTQPESEQERDVYFDGGYQKSRVYLLEKLSAGHTLQGPAIIIDKNSTILVEPNCEAEITSSGDIRITIASVHVSDVSCELDTIQLSIFSHRFMSIAEQMGRVLQKTSISTNIKERLDFSCALFGPDGGLVANAPHIPVHLGAMQETVQYQIRSLGEKIQRGDVLLSNHPCAGGSHLPDLTVITPVFHQGVETPVFFVVSRGHHSEIGGITPGSMPPHSKSIFEEGAVFKSFFLVKHGEWMEKDLIAALEAPGEYPGSCGSRNISENLSDLKAQVAANQKGIRLVEELICEYSLPVVQAYMSHIQSNAELAVREMLKEIAHRKRRETGVARLSATDCLDDGTRMCLNITIDETQGSALFDFTGTGYEVYGNCNAPRAVTLSAVIYSLRCMVGYDVPLNQGCLAPVKVIIPKGSILDPSDTAAVVGGNVLTSQRVVDVVLKAFAVCAASQGCMNNVTFGDDNFGYYETVAGGAGAGPTWHGKSGIHTHMTNTRMTDPEIVERRYPVVVQRFSLRLGSGGEGRYRGGDGVVRELLFRKPLVLSILTERRVFPPYGLRGGQPGKTGQNLLIHPDGRCIYLGSKVSVPVEPGDVFQLMTPGGGGYGEVNTVVSV</sequence>
<keyword evidence="7" id="KW-1185">Reference proteome</keyword>
<dbReference type="InterPro" id="IPR049517">
    <property type="entry name" value="ACX-like_C"/>
</dbReference>
<feature type="domain" description="Acetophenone carboxylase-like C-terminal" evidence="5">
    <location>
        <begin position="509"/>
        <end position="674"/>
    </location>
</feature>
<feature type="domain" description="Hydantoinase/oxoprolinase N-terminal" evidence="4">
    <location>
        <begin position="18"/>
        <end position="103"/>
    </location>
</feature>
<dbReference type="PANTHER" id="PTHR11365:SF2">
    <property type="entry name" value="5-OXOPROLINASE"/>
    <property type="match status" value="1"/>
</dbReference>
<dbReference type="AlphaFoldDB" id="A0AAD9NLQ1"/>
<reference evidence="6" key="1">
    <citation type="journal article" date="2023" name="Mol. Biol. Evol.">
        <title>Third-Generation Sequencing Reveals the Adaptive Role of the Epigenome in Three Deep-Sea Polychaetes.</title>
        <authorList>
            <person name="Perez M."/>
            <person name="Aroh O."/>
            <person name="Sun Y."/>
            <person name="Lan Y."/>
            <person name="Juniper S.K."/>
            <person name="Young C.R."/>
            <person name="Angers B."/>
            <person name="Qian P.Y."/>
        </authorList>
    </citation>
    <scope>NUCLEOTIDE SEQUENCE</scope>
    <source>
        <strain evidence="6">R07B-5</strain>
    </source>
</reference>
<dbReference type="PANTHER" id="PTHR11365">
    <property type="entry name" value="5-OXOPROLINASE RELATED"/>
    <property type="match status" value="1"/>
</dbReference>
<dbReference type="Pfam" id="PF19278">
    <property type="entry name" value="Hydant_A_C"/>
    <property type="match status" value="1"/>
</dbReference>
<gene>
    <name evidence="6" type="ORF">NP493_1028g00029</name>
</gene>
<evidence type="ECO:0000259" key="5">
    <source>
        <dbReference type="Pfam" id="PF19278"/>
    </source>
</evidence>
<dbReference type="InterPro" id="IPR002821">
    <property type="entry name" value="Hydantoinase_A"/>
</dbReference>
<feature type="domain" description="Hydantoinase B/oxoprolinase" evidence="3">
    <location>
        <begin position="698"/>
        <end position="1219"/>
    </location>
</feature>
<dbReference type="Pfam" id="PF02538">
    <property type="entry name" value="Hydantoinase_B"/>
    <property type="match status" value="1"/>
</dbReference>
<dbReference type="InterPro" id="IPR045079">
    <property type="entry name" value="Oxoprolinase-like"/>
</dbReference>
<dbReference type="EMBL" id="JAODUO010001026">
    <property type="protein sequence ID" value="KAK2171789.1"/>
    <property type="molecule type" value="Genomic_DNA"/>
</dbReference>
<feature type="domain" description="Hydantoinase A/oxoprolinase" evidence="2">
    <location>
        <begin position="193"/>
        <end position="494"/>
    </location>
</feature>
<dbReference type="InterPro" id="IPR003692">
    <property type="entry name" value="Hydantoinase_B"/>
</dbReference>
<evidence type="ECO:0000313" key="6">
    <source>
        <dbReference type="EMBL" id="KAK2171789.1"/>
    </source>
</evidence>
<organism evidence="6 7">
    <name type="scientific">Ridgeia piscesae</name>
    <name type="common">Tubeworm</name>
    <dbReference type="NCBI Taxonomy" id="27915"/>
    <lineage>
        <taxon>Eukaryota</taxon>
        <taxon>Metazoa</taxon>
        <taxon>Spiralia</taxon>
        <taxon>Lophotrochozoa</taxon>
        <taxon>Annelida</taxon>
        <taxon>Polychaeta</taxon>
        <taxon>Sedentaria</taxon>
        <taxon>Canalipalpata</taxon>
        <taxon>Sabellida</taxon>
        <taxon>Siboglinidae</taxon>
        <taxon>Ridgeia</taxon>
    </lineage>
</organism>
<evidence type="ECO:0000259" key="2">
    <source>
        <dbReference type="Pfam" id="PF01968"/>
    </source>
</evidence>
<evidence type="ECO:0000256" key="1">
    <source>
        <dbReference type="ARBA" id="ARBA00010403"/>
    </source>
</evidence>
<protein>
    <recommendedName>
        <fullName evidence="8">5-oxoprolinase</fullName>
    </recommendedName>
</protein>
<accession>A0AAD9NLQ1</accession>